<dbReference type="EMBL" id="NMVO01000012">
    <property type="protein sequence ID" value="OYO14589.1"/>
    <property type="molecule type" value="Genomic_DNA"/>
</dbReference>
<keyword evidence="4 6" id="KW-1133">Transmembrane helix</keyword>
<evidence type="ECO:0000256" key="5">
    <source>
        <dbReference type="ARBA" id="ARBA00023136"/>
    </source>
</evidence>
<evidence type="ECO:0000313" key="9">
    <source>
        <dbReference type="Proteomes" id="UP000215896"/>
    </source>
</evidence>
<keyword evidence="3 6" id="KW-0812">Transmembrane</keyword>
<comment type="subcellular location">
    <subcellularLocation>
        <location evidence="6">Cell membrane</location>
        <topology evidence="6">Multi-pass membrane protein</topology>
    </subcellularLocation>
    <subcellularLocation>
        <location evidence="1">Membrane</location>
    </subcellularLocation>
</comment>
<keyword evidence="6" id="KW-1003">Cell membrane</keyword>
<dbReference type="InterPro" id="IPR002994">
    <property type="entry name" value="Surf1/Shy1"/>
</dbReference>
<dbReference type="AlphaFoldDB" id="A0A255GFH0"/>
<evidence type="ECO:0000256" key="6">
    <source>
        <dbReference type="RuleBase" id="RU363076"/>
    </source>
</evidence>
<dbReference type="PROSITE" id="PS50895">
    <property type="entry name" value="SURF1"/>
    <property type="match status" value="1"/>
</dbReference>
<keyword evidence="5 6" id="KW-0472">Membrane</keyword>
<reference evidence="8 9" key="1">
    <citation type="submission" date="2017-07" db="EMBL/GenBank/DDBJ databases">
        <title>Draft whole genome sequences of clinical Proprionibacteriaceae strains.</title>
        <authorList>
            <person name="Bernier A.-M."/>
            <person name="Bernard K."/>
            <person name="Domingo M.-C."/>
        </authorList>
    </citation>
    <scope>NUCLEOTIDE SEQUENCE [LARGE SCALE GENOMIC DNA]</scope>
    <source>
        <strain evidence="8 9">NML 030167</strain>
    </source>
</reference>
<protein>
    <recommendedName>
        <fullName evidence="6">SURF1-like protein</fullName>
    </recommendedName>
</protein>
<dbReference type="PANTHER" id="PTHR23427:SF2">
    <property type="entry name" value="SURFEIT LOCUS PROTEIN 1"/>
    <property type="match status" value="1"/>
</dbReference>
<dbReference type="InterPro" id="IPR045214">
    <property type="entry name" value="Surf1/Surf4"/>
</dbReference>
<feature type="transmembrane region" description="Helical" evidence="6">
    <location>
        <begin position="211"/>
        <end position="230"/>
    </location>
</feature>
<evidence type="ECO:0000256" key="2">
    <source>
        <dbReference type="ARBA" id="ARBA00007165"/>
    </source>
</evidence>
<evidence type="ECO:0000256" key="3">
    <source>
        <dbReference type="ARBA" id="ARBA00022692"/>
    </source>
</evidence>
<gene>
    <name evidence="8" type="ORF">CGZ94_08370</name>
</gene>
<evidence type="ECO:0000256" key="1">
    <source>
        <dbReference type="ARBA" id="ARBA00004370"/>
    </source>
</evidence>
<dbReference type="CDD" id="cd06662">
    <property type="entry name" value="SURF1"/>
    <property type="match status" value="1"/>
</dbReference>
<dbReference type="PANTHER" id="PTHR23427">
    <property type="entry name" value="SURFEIT LOCUS PROTEIN"/>
    <property type="match status" value="1"/>
</dbReference>
<comment type="caution">
    <text evidence="6">Lacks conserved residue(s) required for the propagation of feature annotation.</text>
</comment>
<proteinExistence type="inferred from homology"/>
<sequence length="275" mass="31001">MKRLWLRWVALLLFATVMAVTFVNLGEWQLRRLEERREQNRIVVTNDAAPVRDFEQVFTKRITDADQWQRVRVRGTFDTSQQFQVRYRANNSEPGYEIVTPLRTESGQVLLVDRGFIPVPRGQRIPDTLPPAPTGPVEVVGHVRRDEQGKSTAIDPVNNQVRLINSGAIAKALPYPVVNGYLSAITVQPEQTGGLQPLSLPDLGEGPHLSYAIQWFLFTVIGVVGLVVLIRGDIRDRRKLRAARERAAADPDPDTDPRPDEDPDSVRQQENASSR</sequence>
<feature type="region of interest" description="Disordered" evidence="7">
    <location>
        <begin position="240"/>
        <end position="275"/>
    </location>
</feature>
<accession>A0A255GFH0</accession>
<evidence type="ECO:0000256" key="7">
    <source>
        <dbReference type="SAM" id="MobiDB-lite"/>
    </source>
</evidence>
<comment type="caution">
    <text evidence="8">The sequence shown here is derived from an EMBL/GenBank/DDBJ whole genome shotgun (WGS) entry which is preliminary data.</text>
</comment>
<organism evidence="8 9">
    <name type="scientific">Enemella evansiae</name>
    <dbReference type="NCBI Taxonomy" id="2016499"/>
    <lineage>
        <taxon>Bacteria</taxon>
        <taxon>Bacillati</taxon>
        <taxon>Actinomycetota</taxon>
        <taxon>Actinomycetes</taxon>
        <taxon>Propionibacteriales</taxon>
        <taxon>Propionibacteriaceae</taxon>
        <taxon>Enemella</taxon>
    </lineage>
</organism>
<evidence type="ECO:0000256" key="4">
    <source>
        <dbReference type="ARBA" id="ARBA00022989"/>
    </source>
</evidence>
<comment type="similarity">
    <text evidence="2 6">Belongs to the SURF1 family.</text>
</comment>
<dbReference type="Pfam" id="PF02104">
    <property type="entry name" value="SURF1"/>
    <property type="match status" value="1"/>
</dbReference>
<feature type="compositionally biased region" description="Basic and acidic residues" evidence="7">
    <location>
        <begin position="240"/>
        <end position="267"/>
    </location>
</feature>
<dbReference type="OrthoDB" id="9807214at2"/>
<dbReference type="RefSeq" id="WP_094403793.1">
    <property type="nucleotide sequence ID" value="NZ_NMVL01000027.1"/>
</dbReference>
<name>A0A255GFH0_9ACTN</name>
<evidence type="ECO:0000313" key="8">
    <source>
        <dbReference type="EMBL" id="OYO14589.1"/>
    </source>
</evidence>
<keyword evidence="9" id="KW-1185">Reference proteome</keyword>
<dbReference type="Proteomes" id="UP000215896">
    <property type="component" value="Unassembled WGS sequence"/>
</dbReference>
<dbReference type="GO" id="GO:0005886">
    <property type="term" value="C:plasma membrane"/>
    <property type="evidence" value="ECO:0007669"/>
    <property type="project" value="UniProtKB-SubCell"/>
</dbReference>